<dbReference type="AlphaFoldDB" id="A0A8B6DRX5"/>
<reference evidence="2" key="1">
    <citation type="submission" date="2018-11" db="EMBL/GenBank/DDBJ databases">
        <authorList>
            <person name="Alioto T."/>
            <person name="Alioto T."/>
        </authorList>
    </citation>
    <scope>NUCLEOTIDE SEQUENCE</scope>
</reference>
<evidence type="ECO:0000256" key="1">
    <source>
        <dbReference type="SAM" id="MobiDB-lite"/>
    </source>
</evidence>
<gene>
    <name evidence="2" type="ORF">MGAL_10B021907</name>
</gene>
<dbReference type="EMBL" id="UYJE01003902">
    <property type="protein sequence ID" value="VDI23277.1"/>
    <property type="molecule type" value="Genomic_DNA"/>
</dbReference>
<feature type="region of interest" description="Disordered" evidence="1">
    <location>
        <begin position="30"/>
        <end position="50"/>
    </location>
</feature>
<keyword evidence="3" id="KW-1185">Reference proteome</keyword>
<protein>
    <recommendedName>
        <fullName evidence="4">C2H2-type domain-containing protein</fullName>
    </recommendedName>
</protein>
<dbReference type="Proteomes" id="UP000596742">
    <property type="component" value="Unassembled WGS sequence"/>
</dbReference>
<name>A0A8B6DRX5_MYTGA</name>
<comment type="caution">
    <text evidence="2">The sequence shown here is derived from an EMBL/GenBank/DDBJ whole genome shotgun (WGS) entry which is preliminary data.</text>
</comment>
<sequence>MGARKVAVILHPFGNSDSVKVGKVTLKTSPERVDIPDTDSTETEEQDEEDTEAVNSIGFACPEPGCQREFVSANGLERHIFERIPSIC</sequence>
<accession>A0A8B6DRX5</accession>
<proteinExistence type="predicted"/>
<evidence type="ECO:0000313" key="2">
    <source>
        <dbReference type="EMBL" id="VDI23277.1"/>
    </source>
</evidence>
<evidence type="ECO:0000313" key="3">
    <source>
        <dbReference type="Proteomes" id="UP000596742"/>
    </source>
</evidence>
<feature type="compositionally biased region" description="Acidic residues" evidence="1">
    <location>
        <begin position="36"/>
        <end position="50"/>
    </location>
</feature>
<organism evidence="2 3">
    <name type="scientific">Mytilus galloprovincialis</name>
    <name type="common">Mediterranean mussel</name>
    <dbReference type="NCBI Taxonomy" id="29158"/>
    <lineage>
        <taxon>Eukaryota</taxon>
        <taxon>Metazoa</taxon>
        <taxon>Spiralia</taxon>
        <taxon>Lophotrochozoa</taxon>
        <taxon>Mollusca</taxon>
        <taxon>Bivalvia</taxon>
        <taxon>Autobranchia</taxon>
        <taxon>Pteriomorphia</taxon>
        <taxon>Mytilida</taxon>
        <taxon>Mytiloidea</taxon>
        <taxon>Mytilidae</taxon>
        <taxon>Mytilinae</taxon>
        <taxon>Mytilus</taxon>
    </lineage>
</organism>
<evidence type="ECO:0008006" key="4">
    <source>
        <dbReference type="Google" id="ProtNLM"/>
    </source>
</evidence>